<evidence type="ECO:0000256" key="13">
    <source>
        <dbReference type="RuleBase" id="RU366019"/>
    </source>
</evidence>
<dbReference type="EC" id="3.5.1.23" evidence="13"/>
<keyword evidence="18" id="KW-1185">Reference proteome</keyword>
<keyword evidence="6" id="KW-0732">Signal</keyword>
<comment type="catalytic activity">
    <reaction evidence="11 13">
        <text>an N-acylsphing-4-enine + H2O = sphing-4-enine + a fatty acid</text>
        <dbReference type="Rhea" id="RHEA:20856"/>
        <dbReference type="ChEBI" id="CHEBI:15377"/>
        <dbReference type="ChEBI" id="CHEBI:28868"/>
        <dbReference type="ChEBI" id="CHEBI:52639"/>
        <dbReference type="ChEBI" id="CHEBI:57756"/>
        <dbReference type="EC" id="3.5.1.23"/>
    </reaction>
</comment>
<organism evidence="17 18">
    <name type="scientific">Riccia fluitans</name>
    <dbReference type="NCBI Taxonomy" id="41844"/>
    <lineage>
        <taxon>Eukaryota</taxon>
        <taxon>Viridiplantae</taxon>
        <taxon>Streptophyta</taxon>
        <taxon>Embryophyta</taxon>
        <taxon>Marchantiophyta</taxon>
        <taxon>Marchantiopsida</taxon>
        <taxon>Marchantiidae</taxon>
        <taxon>Marchantiales</taxon>
        <taxon>Ricciaceae</taxon>
        <taxon>Riccia</taxon>
    </lineage>
</organism>
<evidence type="ECO:0000313" key="18">
    <source>
        <dbReference type="Proteomes" id="UP001605036"/>
    </source>
</evidence>
<evidence type="ECO:0000256" key="8">
    <source>
        <dbReference type="ARBA" id="ARBA00022824"/>
    </source>
</evidence>
<evidence type="ECO:0000256" key="2">
    <source>
        <dbReference type="ARBA" id="ARBA00004555"/>
    </source>
</evidence>
<evidence type="ECO:0000256" key="3">
    <source>
        <dbReference type="ARBA" id="ARBA00004613"/>
    </source>
</evidence>
<comment type="cofactor">
    <cofactor evidence="12">
        <name>Zn(2+)</name>
        <dbReference type="ChEBI" id="CHEBI:29105"/>
    </cofactor>
    <text evidence="12">Binds 1 zinc ion per subunit.</text>
</comment>
<keyword evidence="9" id="KW-0333">Golgi apparatus</keyword>
<keyword evidence="13" id="KW-0746">Sphingolipid metabolism</keyword>
<feature type="domain" description="Neutral/alkaline non-lysosomal ceramidase C-terminal" evidence="16">
    <location>
        <begin position="613"/>
        <end position="777"/>
    </location>
</feature>
<feature type="transmembrane region" description="Helical" evidence="14">
    <location>
        <begin position="14"/>
        <end position="32"/>
    </location>
</feature>
<dbReference type="PANTHER" id="PTHR12670:SF1">
    <property type="entry name" value="NEUTRAL CERAMIDASE"/>
    <property type="match status" value="1"/>
</dbReference>
<comment type="similarity">
    <text evidence="4 13">Belongs to the neutral ceramidase family.</text>
</comment>
<dbReference type="PANTHER" id="PTHR12670">
    <property type="entry name" value="CERAMIDASE"/>
    <property type="match status" value="1"/>
</dbReference>
<dbReference type="GO" id="GO:0017040">
    <property type="term" value="F:N-acylsphingosine amidohydrolase activity"/>
    <property type="evidence" value="ECO:0007669"/>
    <property type="project" value="UniProtKB-UniRule"/>
</dbReference>
<proteinExistence type="inferred from homology"/>
<dbReference type="Pfam" id="PF04734">
    <property type="entry name" value="Ceramidase_alk"/>
    <property type="match status" value="1"/>
</dbReference>
<dbReference type="GO" id="GO:0016020">
    <property type="term" value="C:membrane"/>
    <property type="evidence" value="ECO:0007669"/>
    <property type="project" value="GOC"/>
</dbReference>
<dbReference type="AlphaFoldDB" id="A0ABD1YHR9"/>
<keyword evidence="13" id="KW-0443">Lipid metabolism</keyword>
<keyword evidence="8" id="KW-0256">Endoplasmic reticulum</keyword>
<evidence type="ECO:0000256" key="10">
    <source>
        <dbReference type="ARBA" id="ARBA00023180"/>
    </source>
</evidence>
<reference evidence="17 18" key="1">
    <citation type="submission" date="2024-09" db="EMBL/GenBank/DDBJ databases">
        <title>Chromosome-scale assembly of Riccia fluitans.</title>
        <authorList>
            <person name="Paukszto L."/>
            <person name="Sawicki J."/>
            <person name="Karawczyk K."/>
            <person name="Piernik-Szablinska J."/>
            <person name="Szczecinska M."/>
            <person name="Mazdziarz M."/>
        </authorList>
    </citation>
    <scope>NUCLEOTIDE SEQUENCE [LARGE SCALE GENOMIC DNA]</scope>
    <source>
        <strain evidence="17">Rf_01</strain>
        <tissue evidence="17">Aerial parts of the thallus</tissue>
    </source>
</reference>
<evidence type="ECO:0000256" key="14">
    <source>
        <dbReference type="SAM" id="Phobius"/>
    </source>
</evidence>
<keyword evidence="14" id="KW-0472">Membrane</keyword>
<dbReference type="InterPro" id="IPR031331">
    <property type="entry name" value="NEUT/ALK_ceramidase_C"/>
</dbReference>
<dbReference type="Pfam" id="PF17048">
    <property type="entry name" value="Ceramidse_alk_C"/>
    <property type="match status" value="1"/>
</dbReference>
<dbReference type="Gene3D" id="2.60.40.2300">
    <property type="entry name" value="Neutral/alkaline non-lysosomal ceramidase, C-terminal domain"/>
    <property type="match status" value="1"/>
</dbReference>
<keyword evidence="5" id="KW-0964">Secreted</keyword>
<evidence type="ECO:0000256" key="9">
    <source>
        <dbReference type="ARBA" id="ARBA00023034"/>
    </source>
</evidence>
<name>A0ABD1YHR9_9MARC</name>
<dbReference type="GO" id="GO:0005576">
    <property type="term" value="C:extracellular region"/>
    <property type="evidence" value="ECO:0007669"/>
    <property type="project" value="UniProtKB-SubCell"/>
</dbReference>
<evidence type="ECO:0000256" key="12">
    <source>
        <dbReference type="PIRSR" id="PIRSR606823-2"/>
    </source>
</evidence>
<evidence type="ECO:0000259" key="16">
    <source>
        <dbReference type="Pfam" id="PF17048"/>
    </source>
</evidence>
<feature type="binding site" evidence="12">
    <location>
        <position position="243"/>
    </location>
    <ligand>
        <name>Zn(2+)</name>
        <dbReference type="ChEBI" id="CHEBI:29105"/>
    </ligand>
</feature>
<keyword evidence="7 13" id="KW-0378">Hydrolase</keyword>
<feature type="binding site" evidence="12">
    <location>
        <position position="539"/>
    </location>
    <ligand>
        <name>Zn(2+)</name>
        <dbReference type="ChEBI" id="CHEBI:29105"/>
    </ligand>
</feature>
<accession>A0ABD1YHR9</accession>
<feature type="domain" description="Neutral/alkaline non-lysosomal ceramidase N-terminal" evidence="15">
    <location>
        <begin position="41"/>
        <end position="611"/>
    </location>
</feature>
<evidence type="ECO:0000256" key="7">
    <source>
        <dbReference type="ARBA" id="ARBA00022801"/>
    </source>
</evidence>
<keyword evidence="14" id="KW-0812">Transmembrane</keyword>
<dbReference type="GO" id="GO:0005794">
    <property type="term" value="C:Golgi apparatus"/>
    <property type="evidence" value="ECO:0007669"/>
    <property type="project" value="UniProtKB-SubCell"/>
</dbReference>
<keyword evidence="10" id="KW-0325">Glycoprotein</keyword>
<gene>
    <name evidence="17" type="ORF">R1flu_014625</name>
</gene>
<dbReference type="InterPro" id="IPR038445">
    <property type="entry name" value="NCDase_C_sf"/>
</dbReference>
<protein>
    <recommendedName>
        <fullName evidence="13">Neutral ceramidase</fullName>
        <ecNumber evidence="13">3.5.1.23</ecNumber>
    </recommendedName>
</protein>
<dbReference type="InterPro" id="IPR006823">
    <property type="entry name" value="Ceramidase_alk"/>
</dbReference>
<evidence type="ECO:0000259" key="15">
    <source>
        <dbReference type="Pfam" id="PF04734"/>
    </source>
</evidence>
<evidence type="ECO:0000256" key="11">
    <source>
        <dbReference type="ARBA" id="ARBA00048057"/>
    </source>
</evidence>
<evidence type="ECO:0000256" key="1">
    <source>
        <dbReference type="ARBA" id="ARBA00004240"/>
    </source>
</evidence>
<feature type="binding site" evidence="12">
    <location>
        <position position="134"/>
    </location>
    <ligand>
        <name>Zn(2+)</name>
        <dbReference type="ChEBI" id="CHEBI:29105"/>
    </ligand>
</feature>
<keyword evidence="14" id="KW-1133">Transmembrane helix</keyword>
<comment type="subcellular location">
    <subcellularLocation>
        <location evidence="1">Endoplasmic reticulum</location>
    </subcellularLocation>
    <subcellularLocation>
        <location evidence="2">Golgi apparatus</location>
    </subcellularLocation>
    <subcellularLocation>
        <location evidence="3">Secreted</location>
    </subcellularLocation>
</comment>
<dbReference type="FunFam" id="2.60.40.2300:FF:000002">
    <property type="entry name" value="Neutral/alkaline non-lysosomal ceramidase"/>
    <property type="match status" value="1"/>
</dbReference>
<dbReference type="Proteomes" id="UP001605036">
    <property type="component" value="Unassembled WGS sequence"/>
</dbReference>
<comment type="caution">
    <text evidence="17">The sequence shown here is derived from an EMBL/GenBank/DDBJ whole genome shotgun (WGS) entry which is preliminary data.</text>
</comment>
<evidence type="ECO:0000256" key="6">
    <source>
        <dbReference type="ARBA" id="ARBA00022729"/>
    </source>
</evidence>
<keyword evidence="12" id="KW-0862">Zinc</keyword>
<evidence type="ECO:0000313" key="17">
    <source>
        <dbReference type="EMBL" id="KAL2629939.1"/>
    </source>
</evidence>
<sequence length="780" mass="85811">MEASRARRGLRQDCYVYCISLILLLSPLVGGIQGQSTDANYLIGVGSYDMTGPAADVNLMGYANPEQNAAGIHMRLRARSFIVADPVLSSNRVLFVNLDACMGAQSVTLRTLSRLKSRYGGLYNEQNVVISGTHTHSGPGGYLQYVLYIVTSLGFVRQSFNAIVDGIEQSVIQAHENLRPGHILINEGELLMANINRSPSAYLNNPPEERAKYSYDVDKTMVLAKFVDQEWGEVGAFSWFAVHGTSMNRTNTLISGDNKGAAARFMEDWYREKYGEFSALAETEMLDFAPPGMRPEGLYLERRYKSSDFLKSSGGKRSTKMSSIMHRVRSPMKDSLKPPFVAAFCQSNVGDTTPNIQGAFCLDTGLACDFNHSTCNGKNEQCVGRGPAYPDDHFASTKIIAERQFKRAADLFESAKEQVVGKIQYKQTYVDFSNVVVKLPDGQVVKTCPAAIGFSFAAGTTDGPGAFSFKQGDNQGNLFWRLVGGFLKSPSKEQIECQKPKPILIDTGDMIAPYAWAPSILPISILKVGQFVILGVPAEFTTMSGRRLRDAVKSTLIEQSDGEMGDDLQVVIAGLANGYSQYVATFEEYQIQRYEGASTLFGPHTLSAYIQEFTKLATALVKNRDISPGPQPPDLVDKQLEFLPGVVLDSTPSGVTFGDLKQDVPANASYKIGEVVEVVFYTGCPRNDLLTEGTYGLVERLDSSSGKWIASYDDDDWSTRFSWYRLRTMSPGSFAKISWEIPENVQAGIYRIRHFGAYKHLFGSVKHFTGTSSSFVVSGV</sequence>
<keyword evidence="12" id="KW-0479">Metal-binding</keyword>
<dbReference type="GO" id="GO:0006665">
    <property type="term" value="P:sphingolipid metabolic process"/>
    <property type="evidence" value="ECO:0007669"/>
    <property type="project" value="UniProtKB-KW"/>
</dbReference>
<feature type="binding site" evidence="12">
    <location>
        <position position="582"/>
    </location>
    <ligand>
        <name>Zn(2+)</name>
        <dbReference type="ChEBI" id="CHEBI:29105"/>
    </ligand>
</feature>
<dbReference type="EMBL" id="JBHFFA010000004">
    <property type="protein sequence ID" value="KAL2629939.1"/>
    <property type="molecule type" value="Genomic_DNA"/>
</dbReference>
<evidence type="ECO:0000256" key="5">
    <source>
        <dbReference type="ARBA" id="ARBA00022525"/>
    </source>
</evidence>
<evidence type="ECO:0000256" key="4">
    <source>
        <dbReference type="ARBA" id="ARBA00009835"/>
    </source>
</evidence>
<dbReference type="GO" id="GO:0005783">
    <property type="term" value="C:endoplasmic reticulum"/>
    <property type="evidence" value="ECO:0007669"/>
    <property type="project" value="UniProtKB-SubCell"/>
</dbReference>
<dbReference type="InterPro" id="IPR031329">
    <property type="entry name" value="NEUT/ALK_ceramidase_N"/>
</dbReference>